<name>A0A7J7DWQ9_TRIWF</name>
<evidence type="ECO:0000256" key="6">
    <source>
        <dbReference type="SAM" id="MobiDB-lite"/>
    </source>
</evidence>
<gene>
    <name evidence="8" type="ORF">HS088_TW03G01070</name>
</gene>
<dbReference type="SUPFAM" id="SSF118290">
    <property type="entry name" value="WRKY DNA-binding domain"/>
    <property type="match status" value="1"/>
</dbReference>
<reference evidence="8 9" key="1">
    <citation type="journal article" date="2020" name="Nat. Commun.">
        <title>Genome of Tripterygium wilfordii and identification of cytochrome P450 involved in triptolide biosynthesis.</title>
        <authorList>
            <person name="Tu L."/>
            <person name="Su P."/>
            <person name="Zhang Z."/>
            <person name="Gao L."/>
            <person name="Wang J."/>
            <person name="Hu T."/>
            <person name="Zhou J."/>
            <person name="Zhang Y."/>
            <person name="Zhao Y."/>
            <person name="Liu Y."/>
            <person name="Song Y."/>
            <person name="Tong Y."/>
            <person name="Lu Y."/>
            <person name="Yang J."/>
            <person name="Xu C."/>
            <person name="Jia M."/>
            <person name="Peters R.J."/>
            <person name="Huang L."/>
            <person name="Gao W."/>
        </authorList>
    </citation>
    <scope>NUCLEOTIDE SEQUENCE [LARGE SCALE GENOMIC DNA]</scope>
    <source>
        <strain evidence="9">cv. XIE 37</strain>
        <tissue evidence="8">Leaf</tissue>
    </source>
</reference>
<evidence type="ECO:0000256" key="1">
    <source>
        <dbReference type="ARBA" id="ARBA00004123"/>
    </source>
</evidence>
<evidence type="ECO:0000259" key="7">
    <source>
        <dbReference type="PROSITE" id="PS50811"/>
    </source>
</evidence>
<keyword evidence="2" id="KW-0805">Transcription regulation</keyword>
<dbReference type="Gene3D" id="2.20.25.80">
    <property type="entry name" value="WRKY domain"/>
    <property type="match status" value="1"/>
</dbReference>
<evidence type="ECO:0000256" key="2">
    <source>
        <dbReference type="ARBA" id="ARBA00023015"/>
    </source>
</evidence>
<evidence type="ECO:0000313" key="9">
    <source>
        <dbReference type="Proteomes" id="UP000593562"/>
    </source>
</evidence>
<comment type="subcellular location">
    <subcellularLocation>
        <location evidence="1">Nucleus</location>
    </subcellularLocation>
</comment>
<dbReference type="Proteomes" id="UP000593562">
    <property type="component" value="Unassembled WGS sequence"/>
</dbReference>
<evidence type="ECO:0000256" key="3">
    <source>
        <dbReference type="ARBA" id="ARBA00023125"/>
    </source>
</evidence>
<dbReference type="InterPro" id="IPR044810">
    <property type="entry name" value="WRKY_plant"/>
</dbReference>
<keyword evidence="3 8" id="KW-0238">DNA-binding</keyword>
<keyword evidence="5" id="KW-0539">Nucleus</keyword>
<evidence type="ECO:0000256" key="5">
    <source>
        <dbReference type="ARBA" id="ARBA00023242"/>
    </source>
</evidence>
<evidence type="ECO:0000256" key="4">
    <source>
        <dbReference type="ARBA" id="ARBA00023163"/>
    </source>
</evidence>
<dbReference type="InterPro" id="IPR036576">
    <property type="entry name" value="WRKY_dom_sf"/>
</dbReference>
<dbReference type="InParanoid" id="A0A7J7DWQ9"/>
<accession>A0A7J7DWQ9</accession>
<dbReference type="OrthoDB" id="2021064at2759"/>
<keyword evidence="9" id="KW-1185">Reference proteome</keyword>
<organism evidence="8 9">
    <name type="scientific">Tripterygium wilfordii</name>
    <name type="common">Thunder God vine</name>
    <dbReference type="NCBI Taxonomy" id="458696"/>
    <lineage>
        <taxon>Eukaryota</taxon>
        <taxon>Viridiplantae</taxon>
        <taxon>Streptophyta</taxon>
        <taxon>Embryophyta</taxon>
        <taxon>Tracheophyta</taxon>
        <taxon>Spermatophyta</taxon>
        <taxon>Magnoliopsida</taxon>
        <taxon>eudicotyledons</taxon>
        <taxon>Gunneridae</taxon>
        <taxon>Pentapetalae</taxon>
        <taxon>rosids</taxon>
        <taxon>fabids</taxon>
        <taxon>Celastrales</taxon>
        <taxon>Celastraceae</taxon>
        <taxon>Tripterygium</taxon>
    </lineage>
</organism>
<dbReference type="Pfam" id="PF03106">
    <property type="entry name" value="WRKY"/>
    <property type="match status" value="1"/>
</dbReference>
<dbReference type="PANTHER" id="PTHR31282">
    <property type="entry name" value="WRKY TRANSCRIPTION FACTOR 21-RELATED"/>
    <property type="match status" value="1"/>
</dbReference>
<proteinExistence type="predicted"/>
<dbReference type="EMBL" id="JAAARO010000003">
    <property type="protein sequence ID" value="KAF5750731.1"/>
    <property type="molecule type" value="Genomic_DNA"/>
</dbReference>
<sequence>MEFSCPENKPAGRGKAIEELQQGFELAKQLQNLMIAKSSPGNNEKSVYSSFDDLVERISDSFSYAISEFSNDQCSEVNQSPVSMAGRKSEDSERNSKSTTMTVKNRRGCYKRRKTEDTWSTETLNWVEDGHSWRKYGQKEILNCKYPRSYYRCTNKSDGCPATKHVQQIRDDPPTYRTTHCGNHTCQDLLKQSQILLEDDSDYAADSSVLVSFDNSSNLKNKQQDHNTIFNPFFSSSSSLSIKQLDQHNIVDQNYNIVQSDFTQNQPSLSDQYLFSPDEFTAFGSLLTSDHADRAISCTANLDMGSFDGFEVDDVLKQYGFE</sequence>
<keyword evidence="4" id="KW-0804">Transcription</keyword>
<comment type="caution">
    <text evidence="8">The sequence shown here is derived from an EMBL/GenBank/DDBJ whole genome shotgun (WGS) entry which is preliminary data.</text>
</comment>
<dbReference type="AlphaFoldDB" id="A0A7J7DWQ9"/>
<feature type="compositionally biased region" description="Basic and acidic residues" evidence="6">
    <location>
        <begin position="87"/>
        <end position="96"/>
    </location>
</feature>
<dbReference type="GO" id="GO:0003700">
    <property type="term" value="F:DNA-binding transcription factor activity"/>
    <property type="evidence" value="ECO:0007669"/>
    <property type="project" value="InterPro"/>
</dbReference>
<dbReference type="GO" id="GO:0005634">
    <property type="term" value="C:nucleus"/>
    <property type="evidence" value="ECO:0007669"/>
    <property type="project" value="UniProtKB-SubCell"/>
</dbReference>
<dbReference type="GO" id="GO:0043565">
    <property type="term" value="F:sequence-specific DNA binding"/>
    <property type="evidence" value="ECO:0007669"/>
    <property type="project" value="InterPro"/>
</dbReference>
<dbReference type="PROSITE" id="PS50811">
    <property type="entry name" value="WRKY"/>
    <property type="match status" value="1"/>
</dbReference>
<dbReference type="SMART" id="SM00774">
    <property type="entry name" value="WRKY"/>
    <property type="match status" value="1"/>
</dbReference>
<protein>
    <submittedName>
        <fullName evidence="8">WRKY DNA-binding protein 70 putative isoform 1</fullName>
    </submittedName>
</protein>
<dbReference type="InterPro" id="IPR003657">
    <property type="entry name" value="WRKY_dom"/>
</dbReference>
<evidence type="ECO:0000313" key="8">
    <source>
        <dbReference type="EMBL" id="KAF5750731.1"/>
    </source>
</evidence>
<feature type="domain" description="WRKY" evidence="7">
    <location>
        <begin position="122"/>
        <end position="184"/>
    </location>
</feature>
<feature type="region of interest" description="Disordered" evidence="6">
    <location>
        <begin position="76"/>
        <end position="103"/>
    </location>
</feature>